<reference evidence="2" key="1">
    <citation type="submission" date="2018-01" db="EMBL/GenBank/DDBJ databases">
        <title>An insight into the sialome of Amazonian anophelines.</title>
        <authorList>
            <person name="Ribeiro J.M."/>
            <person name="Scarpassa V."/>
            <person name="Calvo E."/>
        </authorList>
    </citation>
    <scope>NUCLEOTIDE SEQUENCE</scope>
    <source>
        <tissue evidence="2">Salivary glands</tissue>
    </source>
</reference>
<keyword evidence="1" id="KW-0732">Signal</keyword>
<protein>
    <submittedName>
        <fullName evidence="2">Putative secreted peptide</fullName>
    </submittedName>
</protein>
<dbReference type="EMBL" id="GGFM01009695">
    <property type="protein sequence ID" value="MBW30446.1"/>
    <property type="molecule type" value="Transcribed_RNA"/>
</dbReference>
<accession>A0A2M3ZPI3</accession>
<evidence type="ECO:0000256" key="1">
    <source>
        <dbReference type="SAM" id="SignalP"/>
    </source>
</evidence>
<sequence>MCSGGQRCSFHLLCIAHIILGTSTGTIEKHNRFFDHFTEQRQLFGGSTIAISTATFTLHQHRRIYYRLSNRGIACFLACPCVRWERFPVRRFLVHLLSLLLGIDRFRSCIRRQYGNIGASVLLSLWQRHLWLLIDFHLCVFFVHLSSSCSHCTADAVCLLWLRINNHCFTFLCIRFSLRRLQFQRFFPDYVFLPG</sequence>
<feature type="signal peptide" evidence="1">
    <location>
        <begin position="1"/>
        <end position="24"/>
    </location>
</feature>
<dbReference type="AlphaFoldDB" id="A0A2M3ZPI3"/>
<feature type="chain" id="PRO_5014597663" evidence="1">
    <location>
        <begin position="25"/>
        <end position="195"/>
    </location>
</feature>
<organism evidence="2">
    <name type="scientific">Anopheles braziliensis</name>
    <dbReference type="NCBI Taxonomy" id="58242"/>
    <lineage>
        <taxon>Eukaryota</taxon>
        <taxon>Metazoa</taxon>
        <taxon>Ecdysozoa</taxon>
        <taxon>Arthropoda</taxon>
        <taxon>Hexapoda</taxon>
        <taxon>Insecta</taxon>
        <taxon>Pterygota</taxon>
        <taxon>Neoptera</taxon>
        <taxon>Endopterygota</taxon>
        <taxon>Diptera</taxon>
        <taxon>Nematocera</taxon>
        <taxon>Culicoidea</taxon>
        <taxon>Culicidae</taxon>
        <taxon>Anophelinae</taxon>
        <taxon>Anopheles</taxon>
    </lineage>
</organism>
<evidence type="ECO:0000313" key="2">
    <source>
        <dbReference type="EMBL" id="MBW30446.1"/>
    </source>
</evidence>
<name>A0A2M3ZPI3_9DIPT</name>
<proteinExistence type="predicted"/>